<protein>
    <submittedName>
        <fullName evidence="1">Ribonuclease E</fullName>
        <ecNumber evidence="1">3.1.26.12</ecNumber>
        <ecNumber evidence="1">3.1.4.-</ecNumber>
    </submittedName>
</protein>
<dbReference type="AlphaFoldDB" id="A0A379WVG9"/>
<keyword evidence="1" id="KW-0378">Hydrolase</keyword>
<evidence type="ECO:0000313" key="1">
    <source>
        <dbReference type="EMBL" id="SUH38117.1"/>
    </source>
</evidence>
<reference evidence="1 2" key="1">
    <citation type="submission" date="2018-06" db="EMBL/GenBank/DDBJ databases">
        <authorList>
            <consortium name="Pathogen Informatics"/>
            <person name="Doyle S."/>
        </authorList>
    </citation>
    <scope>NUCLEOTIDE SEQUENCE [LARGE SCALE GENOMIC DNA]</scope>
    <source>
        <strain evidence="1 2">NCTC8261</strain>
    </source>
</reference>
<accession>A0A379WVG9</accession>
<gene>
    <name evidence="1" type="primary">rne_1</name>
    <name evidence="1" type="ORF">NCTC8261_04438</name>
</gene>
<dbReference type="EC" id="3.1.26.12" evidence="1"/>
<dbReference type="EMBL" id="UGXT01000002">
    <property type="protein sequence ID" value="SUH38117.1"/>
    <property type="molecule type" value="Genomic_DNA"/>
</dbReference>
<evidence type="ECO:0000313" key="2">
    <source>
        <dbReference type="Proteomes" id="UP000254712"/>
    </source>
</evidence>
<dbReference type="GO" id="GO:0008995">
    <property type="term" value="F:ribonuclease E activity"/>
    <property type="evidence" value="ECO:0007669"/>
    <property type="project" value="UniProtKB-EC"/>
</dbReference>
<proteinExistence type="predicted"/>
<sequence length="48" mass="5656">MKRMLINATQQEELRVALVDGQRLYDLDIESPDTSRKKRTSIKANYPY</sequence>
<dbReference type="Proteomes" id="UP000254712">
    <property type="component" value="Unassembled WGS sequence"/>
</dbReference>
<name>A0A379WVG9_SALET</name>
<dbReference type="EC" id="3.1.4.-" evidence="1"/>
<organism evidence="1 2">
    <name type="scientific">Salmonella enterica I</name>
    <dbReference type="NCBI Taxonomy" id="59201"/>
    <lineage>
        <taxon>Bacteria</taxon>
        <taxon>Pseudomonadati</taxon>
        <taxon>Pseudomonadota</taxon>
        <taxon>Gammaproteobacteria</taxon>
        <taxon>Enterobacterales</taxon>
        <taxon>Enterobacteriaceae</taxon>
        <taxon>Salmonella</taxon>
    </lineage>
</organism>